<reference evidence="4 5" key="1">
    <citation type="journal article" date="2018" name="Mol. Biol. Evol.">
        <title>Broad Genomic Sampling Reveals a Smut Pathogenic Ancestry of the Fungal Clade Ustilaginomycotina.</title>
        <authorList>
            <person name="Kijpornyongpan T."/>
            <person name="Mondo S.J."/>
            <person name="Barry K."/>
            <person name="Sandor L."/>
            <person name="Lee J."/>
            <person name="Lipzen A."/>
            <person name="Pangilinan J."/>
            <person name="LaButti K."/>
            <person name="Hainaut M."/>
            <person name="Henrissat B."/>
            <person name="Grigoriev I.V."/>
            <person name="Spatafora J.W."/>
            <person name="Aime M.C."/>
        </authorList>
    </citation>
    <scope>NUCLEOTIDE SEQUENCE [LARGE SCALE GENOMIC DNA]</scope>
    <source>
        <strain evidence="4 5">MCA 3882</strain>
    </source>
</reference>
<dbReference type="PANTHER" id="PTHR43606:SF7">
    <property type="entry name" value="PHOSPHATASE, PUTATIVE (AFU_ORTHOLOGUE AFUA_6G08710)-RELATED"/>
    <property type="match status" value="1"/>
</dbReference>
<dbReference type="AlphaFoldDB" id="A0A316V7Q2"/>
<dbReference type="EMBL" id="KZ819604">
    <property type="protein sequence ID" value="PWN33234.1"/>
    <property type="molecule type" value="Genomic_DNA"/>
</dbReference>
<evidence type="ECO:0000256" key="1">
    <source>
        <dbReference type="SAM" id="SignalP"/>
    </source>
</evidence>
<dbReference type="InParanoid" id="A0A316V7Q2"/>
<dbReference type="Gene3D" id="2.60.40.380">
    <property type="entry name" value="Purple acid phosphatase-like, N-terminal"/>
    <property type="match status" value="1"/>
</dbReference>
<keyword evidence="5" id="KW-1185">Reference proteome</keyword>
<dbReference type="RefSeq" id="XP_025353536.1">
    <property type="nucleotide sequence ID" value="XM_025500452.1"/>
</dbReference>
<keyword evidence="1" id="KW-0732">Signal</keyword>
<dbReference type="InterPro" id="IPR052900">
    <property type="entry name" value="Phospholipid_Metab_Enz"/>
</dbReference>
<feature type="domain" description="Phospholipase D N-terminal" evidence="3">
    <location>
        <begin position="104"/>
        <end position="199"/>
    </location>
</feature>
<evidence type="ECO:0000313" key="4">
    <source>
        <dbReference type="EMBL" id="PWN33234.1"/>
    </source>
</evidence>
<dbReference type="STRING" id="1280837.A0A316V7Q2"/>
<dbReference type="PANTHER" id="PTHR43606">
    <property type="entry name" value="PHOSPHATASE, PUTATIVE (AFU_ORTHOLOGUE AFUA_6G08710)-RELATED"/>
    <property type="match status" value="1"/>
</dbReference>
<name>A0A316V7Q2_9BASI</name>
<dbReference type="SUPFAM" id="SSF56300">
    <property type="entry name" value="Metallo-dependent phosphatases"/>
    <property type="match status" value="1"/>
</dbReference>
<dbReference type="Gene3D" id="3.60.21.70">
    <property type="entry name" value="PhoD-like phosphatase"/>
    <property type="match status" value="1"/>
</dbReference>
<dbReference type="GeneID" id="37022233"/>
<dbReference type="Pfam" id="PF09423">
    <property type="entry name" value="PhoD"/>
    <property type="match status" value="1"/>
</dbReference>
<dbReference type="Pfam" id="PF16655">
    <property type="entry name" value="PhoD_N"/>
    <property type="match status" value="1"/>
</dbReference>
<accession>A0A316V7Q2</accession>
<protein>
    <recommendedName>
        <fullName evidence="6">Alkaline phosphatase</fullName>
    </recommendedName>
</protein>
<evidence type="ECO:0000313" key="5">
    <source>
        <dbReference type="Proteomes" id="UP000245771"/>
    </source>
</evidence>
<evidence type="ECO:0000259" key="3">
    <source>
        <dbReference type="Pfam" id="PF16655"/>
    </source>
</evidence>
<gene>
    <name evidence="4" type="ORF">FA14DRAFT_173053</name>
</gene>
<dbReference type="InterPro" id="IPR032093">
    <property type="entry name" value="PhoD_N"/>
</dbReference>
<feature type="signal peptide" evidence="1">
    <location>
        <begin position="1"/>
        <end position="21"/>
    </location>
</feature>
<dbReference type="InterPro" id="IPR038607">
    <property type="entry name" value="PhoD-like_sf"/>
</dbReference>
<dbReference type="OrthoDB" id="29024at2759"/>
<feature type="domain" description="PhoD-like phosphatase metallophosphatase" evidence="2">
    <location>
        <begin position="214"/>
        <end position="580"/>
    </location>
</feature>
<evidence type="ECO:0008006" key="6">
    <source>
        <dbReference type="Google" id="ProtNLM"/>
    </source>
</evidence>
<dbReference type="InterPro" id="IPR029052">
    <property type="entry name" value="Metallo-depent_PP-like"/>
</dbReference>
<evidence type="ECO:0000259" key="2">
    <source>
        <dbReference type="Pfam" id="PF09423"/>
    </source>
</evidence>
<dbReference type="InterPro" id="IPR018946">
    <property type="entry name" value="PhoD-like_MPP"/>
</dbReference>
<dbReference type="Proteomes" id="UP000245771">
    <property type="component" value="Unassembled WGS sequence"/>
</dbReference>
<feature type="chain" id="PRO_5016240440" description="Alkaline phosphatase" evidence="1">
    <location>
        <begin position="22"/>
        <end position="641"/>
    </location>
</feature>
<organism evidence="4 5">
    <name type="scientific">Meira miltonrushii</name>
    <dbReference type="NCBI Taxonomy" id="1280837"/>
    <lineage>
        <taxon>Eukaryota</taxon>
        <taxon>Fungi</taxon>
        <taxon>Dikarya</taxon>
        <taxon>Basidiomycota</taxon>
        <taxon>Ustilaginomycotina</taxon>
        <taxon>Exobasidiomycetes</taxon>
        <taxon>Exobasidiales</taxon>
        <taxon>Brachybasidiaceae</taxon>
        <taxon>Meira</taxon>
    </lineage>
</organism>
<proteinExistence type="predicted"/>
<sequence length="641" mass="71998">MRSSTSLALVPLLAFIGLTQAAIAPLERNMAYRSPSLSVGGSGLSHDIESIGHQIIRRSAELKRRNFDSVRGGHAADQLVLDYDGKYGSDGRDAYQGNVTFPYGVAAGDPYDDSAILWTHPVPADNTTKDPVCLQYQVSKSQDFSNGNIVDSGYAWTTSDVDYSYKVEASNLEPLTKYSYRFFACHDHSIVSPTGHFKTMPEPNDESVDKLKIAVFSCSNLPFGYFNAYRGAAESNDVDLAMHIGDYIYESAGDGSKGSYGDGRALNRVPLPNKEIYTLEDYRQRYASYRLDKDLQTLHQKKAWLLVWDDHEVADNSYNHGTADSNNTAAGTKDGVTFTDRKRSAVKAYYEWMPIRQVDTTDGLRIWRKFQYGKLADISMLDTRNYDRDITDLYYNTDEIAAMSNDTSRSLMGGKQERWFYKNLVHSQERGAIWKLVGQQIVVNHLHYGQPTFEINYDAWDGYKANRRRMFNTIKENKIDNTIFLAGDSHAAWVYDAIYEQWENNTNAYDPSSGQGALGVEFAGTAVSSPSSYGKSLTKEQYTANAKRLVTINRNLQYADGGTRGYFTVSLSKQEANANFYGFFNNTLPDAKQELLATFNVKRGANHLTRPINGNRKPISGALQGEVIDYKKQKWNGTAFE</sequence>
<dbReference type="CDD" id="cd07389">
    <property type="entry name" value="MPP_PhoD"/>
    <property type="match status" value="1"/>
</dbReference>